<feature type="region of interest" description="Disordered" evidence="1">
    <location>
        <begin position="27"/>
        <end position="151"/>
    </location>
</feature>
<gene>
    <name evidence="2" type="ORF">A4A49_39449</name>
</gene>
<proteinExistence type="predicted"/>
<protein>
    <submittedName>
        <fullName evidence="2">Uncharacterized protein</fullName>
    </submittedName>
</protein>
<reference evidence="2" key="1">
    <citation type="submission" date="2016-11" db="EMBL/GenBank/DDBJ databases">
        <title>The genome of Nicotiana attenuata.</title>
        <authorList>
            <person name="Xu S."/>
            <person name="Brockmoeller T."/>
            <person name="Gaquerel E."/>
            <person name="Navarro A."/>
            <person name="Kuhl H."/>
            <person name="Gase K."/>
            <person name="Ling Z."/>
            <person name="Zhou W."/>
            <person name="Kreitzer C."/>
            <person name="Stanke M."/>
            <person name="Tang H."/>
            <person name="Lyons E."/>
            <person name="Pandey P."/>
            <person name="Pandey S.P."/>
            <person name="Timmermann B."/>
            <person name="Baldwin I.T."/>
        </authorList>
    </citation>
    <scope>NUCLEOTIDE SEQUENCE [LARGE SCALE GENOMIC DNA]</scope>
    <source>
        <strain evidence="2">UT</strain>
    </source>
</reference>
<dbReference type="AlphaFoldDB" id="A0A1J6KAX6"/>
<dbReference type="OMA" id="EWMRAAM"/>
<dbReference type="Proteomes" id="UP000187609">
    <property type="component" value="Unassembled WGS sequence"/>
</dbReference>
<keyword evidence="3" id="KW-1185">Reference proteome</keyword>
<feature type="compositionally biased region" description="Low complexity" evidence="1">
    <location>
        <begin position="29"/>
        <end position="40"/>
    </location>
</feature>
<sequence length="276" mass="30633">MKKDDWLSAALSDDSVVVELLFRLKHHPSSSSTSQLRNSTTPPPPQPTTTAAAKGGLHLRLPLSGWGHRQPRSKPSSMSVKKAYTSTTRCSPITPLSWSGGAGSPSDDGYDESSRPPSSDLSSAFRSKGTFTNETSNISSSSCSKRSKKKRQTFTQLKEEENLLLKERVHLKRELASIHVTLNEQRAKSDNFKRIKFDLNLQTSNEMAAESASNRCNNLLTHCADSVLSRHTMDDDDMVSSDSRRLENSSENQNRGFFLPDLNAMPSEDEICTLWN</sequence>
<feature type="compositionally biased region" description="Polar residues" evidence="1">
    <location>
        <begin position="73"/>
        <end position="97"/>
    </location>
</feature>
<organism evidence="2 3">
    <name type="scientific">Nicotiana attenuata</name>
    <name type="common">Coyote tobacco</name>
    <dbReference type="NCBI Taxonomy" id="49451"/>
    <lineage>
        <taxon>Eukaryota</taxon>
        <taxon>Viridiplantae</taxon>
        <taxon>Streptophyta</taxon>
        <taxon>Embryophyta</taxon>
        <taxon>Tracheophyta</taxon>
        <taxon>Spermatophyta</taxon>
        <taxon>Magnoliopsida</taxon>
        <taxon>eudicotyledons</taxon>
        <taxon>Gunneridae</taxon>
        <taxon>Pentapetalae</taxon>
        <taxon>asterids</taxon>
        <taxon>lamiids</taxon>
        <taxon>Solanales</taxon>
        <taxon>Solanaceae</taxon>
        <taxon>Nicotianoideae</taxon>
        <taxon>Nicotianeae</taxon>
        <taxon>Nicotiana</taxon>
    </lineage>
</organism>
<feature type="compositionally biased region" description="Polar residues" evidence="1">
    <location>
        <begin position="129"/>
        <end position="138"/>
    </location>
</feature>
<accession>A0A1J6KAX6</accession>
<comment type="caution">
    <text evidence="2">The sequence shown here is derived from an EMBL/GenBank/DDBJ whole genome shotgun (WGS) entry which is preliminary data.</text>
</comment>
<name>A0A1J6KAX6_NICAT</name>
<dbReference type="SMR" id="A0A1J6KAX6"/>
<dbReference type="PANTHER" id="PTHR35099">
    <property type="entry name" value="OS02G0182700 PROTEIN"/>
    <property type="match status" value="1"/>
</dbReference>
<evidence type="ECO:0000313" key="3">
    <source>
        <dbReference type="Proteomes" id="UP000187609"/>
    </source>
</evidence>
<evidence type="ECO:0000313" key="2">
    <source>
        <dbReference type="EMBL" id="OIT19979.1"/>
    </source>
</evidence>
<dbReference type="PANTHER" id="PTHR35099:SF2">
    <property type="entry name" value="OS02G0182700 PROTEIN"/>
    <property type="match status" value="1"/>
</dbReference>
<dbReference type="Gramene" id="OIT19979">
    <property type="protein sequence ID" value="OIT19979"/>
    <property type="gene ID" value="A4A49_39449"/>
</dbReference>
<evidence type="ECO:0000256" key="1">
    <source>
        <dbReference type="SAM" id="MobiDB-lite"/>
    </source>
</evidence>
<dbReference type="EMBL" id="MJEQ01005908">
    <property type="protein sequence ID" value="OIT19979.1"/>
    <property type="molecule type" value="Genomic_DNA"/>
</dbReference>